<feature type="domain" description="Glycosyltransferase 2-like" evidence="1">
    <location>
        <begin position="809"/>
        <end position="976"/>
    </location>
</feature>
<protein>
    <submittedName>
        <fullName evidence="2">Glycosyltransferase involved in cell wall biosynthesis</fullName>
    </submittedName>
</protein>
<name>A0A4R6UDJ1_9BURK</name>
<evidence type="ECO:0000259" key="1">
    <source>
        <dbReference type="Pfam" id="PF00535"/>
    </source>
</evidence>
<dbReference type="CDD" id="cd03801">
    <property type="entry name" value="GT4_PimA-like"/>
    <property type="match status" value="1"/>
</dbReference>
<keyword evidence="3" id="KW-1185">Reference proteome</keyword>
<evidence type="ECO:0000313" key="3">
    <source>
        <dbReference type="Proteomes" id="UP000295510"/>
    </source>
</evidence>
<dbReference type="Gene3D" id="3.90.550.10">
    <property type="entry name" value="Spore Coat Polysaccharide Biosynthesis Protein SpsA, Chain A"/>
    <property type="match status" value="2"/>
</dbReference>
<evidence type="ECO:0000313" key="2">
    <source>
        <dbReference type="EMBL" id="TDQ44790.1"/>
    </source>
</evidence>
<reference evidence="2 3" key="1">
    <citation type="submission" date="2019-03" db="EMBL/GenBank/DDBJ databases">
        <title>Genomic Encyclopedia of Type Strains, Phase IV (KMG-IV): sequencing the most valuable type-strain genomes for metagenomic binning, comparative biology and taxonomic classification.</title>
        <authorList>
            <person name="Goeker M."/>
        </authorList>
    </citation>
    <scope>NUCLEOTIDE SEQUENCE [LARGE SCALE GENOMIC DNA]</scope>
    <source>
        <strain evidence="2 3">DSM 19605</strain>
    </source>
</reference>
<accession>A0A4R6UDJ1</accession>
<dbReference type="InterPro" id="IPR029044">
    <property type="entry name" value="Nucleotide-diphossugar_trans"/>
</dbReference>
<dbReference type="InterPro" id="IPR001173">
    <property type="entry name" value="Glyco_trans_2-like"/>
</dbReference>
<dbReference type="SUPFAM" id="SSF53756">
    <property type="entry name" value="UDP-Glycosyltransferase/glycogen phosphorylase"/>
    <property type="match status" value="1"/>
</dbReference>
<dbReference type="Proteomes" id="UP000295510">
    <property type="component" value="Unassembled WGS sequence"/>
</dbReference>
<dbReference type="PANTHER" id="PTHR43685:SF2">
    <property type="entry name" value="GLYCOSYLTRANSFERASE 2-LIKE DOMAIN-CONTAINING PROTEIN"/>
    <property type="match status" value="1"/>
</dbReference>
<proteinExistence type="predicted"/>
<dbReference type="CDD" id="cd00761">
    <property type="entry name" value="Glyco_tranf_GTA_type"/>
    <property type="match status" value="1"/>
</dbReference>
<organism evidence="2 3">
    <name type="scientific">Tepidicella xavieri</name>
    <dbReference type="NCBI Taxonomy" id="360241"/>
    <lineage>
        <taxon>Bacteria</taxon>
        <taxon>Pseudomonadati</taxon>
        <taxon>Pseudomonadota</taxon>
        <taxon>Betaproteobacteria</taxon>
        <taxon>Burkholderiales</taxon>
        <taxon>Tepidicella</taxon>
    </lineage>
</organism>
<dbReference type="SUPFAM" id="SSF53448">
    <property type="entry name" value="Nucleotide-diphospho-sugar transferases"/>
    <property type="match status" value="2"/>
</dbReference>
<gene>
    <name evidence="2" type="ORF">DFR43_102132</name>
</gene>
<dbReference type="OrthoDB" id="9802649at2"/>
<dbReference type="Pfam" id="PF13692">
    <property type="entry name" value="Glyco_trans_1_4"/>
    <property type="match status" value="1"/>
</dbReference>
<keyword evidence="2" id="KW-0808">Transferase</keyword>
<dbReference type="Pfam" id="PF00535">
    <property type="entry name" value="Glycos_transf_2"/>
    <property type="match status" value="2"/>
</dbReference>
<dbReference type="Gene3D" id="3.40.50.2000">
    <property type="entry name" value="Glycogen Phosphorylase B"/>
    <property type="match status" value="1"/>
</dbReference>
<dbReference type="InterPro" id="IPR050834">
    <property type="entry name" value="Glycosyltransf_2"/>
</dbReference>
<comment type="caution">
    <text evidence="2">The sequence shown here is derived from an EMBL/GenBank/DDBJ whole genome shotgun (WGS) entry which is preliminary data.</text>
</comment>
<dbReference type="EMBL" id="SNYL01000002">
    <property type="protein sequence ID" value="TDQ44790.1"/>
    <property type="molecule type" value="Genomic_DNA"/>
</dbReference>
<dbReference type="RefSeq" id="WP_133595713.1">
    <property type="nucleotide sequence ID" value="NZ_SNYL01000002.1"/>
</dbReference>
<dbReference type="AlphaFoldDB" id="A0A4R6UDJ1"/>
<dbReference type="GO" id="GO:0016740">
    <property type="term" value="F:transferase activity"/>
    <property type="evidence" value="ECO:0007669"/>
    <property type="project" value="UniProtKB-KW"/>
</dbReference>
<feature type="domain" description="Glycosyltransferase 2-like" evidence="1">
    <location>
        <begin position="496"/>
        <end position="658"/>
    </location>
</feature>
<dbReference type="PANTHER" id="PTHR43685">
    <property type="entry name" value="GLYCOSYLTRANSFERASE"/>
    <property type="match status" value="1"/>
</dbReference>
<sequence>MKKPSRTSLLSLAKAIYHRLPLSQETKWRLRARLQPVLSDLTSGKSADISLKSLGAVLRPGKRGDNAARDHDLELALAAILQDMAAHAERHGAPRLWIALPFLTTGGAEWAALHLCRAALELRPDQSVVLLVTDKDLVSDRMPLPPGVLLVVLDRYLSVPSGYERKQTLLHNLLRAGQPHTFHNINSEVAWHLILAHGSQLERYTRLFASIFAFQFAPDHRTKIGYAAYFLKKGMPHLAGLLSDNQRFLKDAAREYALSASETARMAVLYQPCRVLLDGSPESPVGALQRRQSQTIPVDSSQPRRRPQVLWAGRLDAEKRVDLFLELVRRCQFADFRVFGQVVLNDQAALPEMPNLSYEGPFTSPLEWLERYEFDAFVFTSRWEGMPNILLEVGALGIPVIAPTVGGVIELIDETTGYPLPEQPSVADYEQALQQVASDPAQSLLRASKLQKLIQERHGWSGFVKGVAELPNYLPPAGRPDPAAGTYNEGASPLVTVIIPCFNQGHYLEQSVMSALSAGTCPMEILVVDDGSTDPSIADQLARAEMLAPGVVRVHRQVNQGLSGARNTGIALARGKYVQFLDADDLIAPGKLDAQVAQLEINPELDVSVCNYLLCDEARGMFTKTEEAIARFEISEQDFLYRWERGFVIPIHAGLFRRTVLTPELRFDTHARAKEDWLFWTHLSLAGARIAYLEGHWAIYRQHETSMRRSYVNMGLAWLQAGLKINEKVAHREPLFFESVVSWFEQCYRSNPSYRAEIASRQAASSDPEKVSLEPAPAEDPSLQARQEACAILEALSSLRPLQERPMISVVVPVYGHFSYLRTCLGSLAEQGQVAFEIICIDDGSPDPRVSLLMDELRDKHPRLIVHKEPCNVGISRVQNLAVEMASGEFVAFLDCDDALVPGALELVWTTLQSKPDVDYLFTDRIDVDETGQTLRVARYGGYERLKFKSQDQIPDDLLDGMVASHLKVIRRSVYQAAGGCDDKHSGVQDWDLALRIAQAHKLYYLAQPLYQQRIHSRSVTRSNHVSQLRKTNAVLRQHLERWRSSATKTASVHTFGLADFPVQLDQLKSIWKQGGRCVADLSGDVALEHINYLREFNAYFDRVVWKDPKVPASLFGYLCDAVQLMTPKQHLEHQMDGTRREH</sequence>